<dbReference type="InterPro" id="IPR000679">
    <property type="entry name" value="Znf_GATA"/>
</dbReference>
<feature type="compositionally biased region" description="Low complexity" evidence="5">
    <location>
        <begin position="884"/>
        <end position="898"/>
    </location>
</feature>
<feature type="compositionally biased region" description="Polar residues" evidence="5">
    <location>
        <begin position="22"/>
        <end position="31"/>
    </location>
</feature>
<dbReference type="InterPro" id="IPR013767">
    <property type="entry name" value="PAS_fold"/>
</dbReference>
<feature type="compositionally biased region" description="Polar residues" evidence="5">
    <location>
        <begin position="589"/>
        <end position="609"/>
    </location>
</feature>
<dbReference type="SMART" id="SM00401">
    <property type="entry name" value="ZnF_GATA"/>
    <property type="match status" value="1"/>
</dbReference>
<dbReference type="GO" id="GO:0043565">
    <property type="term" value="F:sequence-specific DNA binding"/>
    <property type="evidence" value="ECO:0007669"/>
    <property type="project" value="InterPro"/>
</dbReference>
<dbReference type="AlphaFoldDB" id="A0A316VPI2"/>
<evidence type="ECO:0000256" key="5">
    <source>
        <dbReference type="SAM" id="MobiDB-lite"/>
    </source>
</evidence>
<keyword evidence="2 4" id="KW-0863">Zinc-finger</keyword>
<feature type="region of interest" description="Disordered" evidence="5">
    <location>
        <begin position="929"/>
        <end position="1004"/>
    </location>
</feature>
<feature type="region of interest" description="Disordered" evidence="5">
    <location>
        <begin position="216"/>
        <end position="267"/>
    </location>
</feature>
<dbReference type="InterPro" id="IPR000014">
    <property type="entry name" value="PAS"/>
</dbReference>
<dbReference type="Proteomes" id="UP000245771">
    <property type="component" value="Unassembled WGS sequence"/>
</dbReference>
<evidence type="ECO:0000313" key="8">
    <source>
        <dbReference type="EMBL" id="PWN38061.1"/>
    </source>
</evidence>
<feature type="region of interest" description="Disordered" evidence="5">
    <location>
        <begin position="859"/>
        <end position="914"/>
    </location>
</feature>
<proteinExistence type="predicted"/>
<feature type="compositionally biased region" description="Low complexity" evidence="5">
    <location>
        <begin position="970"/>
        <end position="994"/>
    </location>
</feature>
<dbReference type="InterPro" id="IPR013088">
    <property type="entry name" value="Znf_NHR/GATA"/>
</dbReference>
<dbReference type="NCBIfam" id="TIGR00229">
    <property type="entry name" value="sensory_box"/>
    <property type="match status" value="1"/>
</dbReference>
<feature type="compositionally biased region" description="Polar residues" evidence="5">
    <location>
        <begin position="346"/>
        <end position="361"/>
    </location>
</feature>
<dbReference type="SUPFAM" id="SSF55785">
    <property type="entry name" value="PYP-like sensor domain (PAS domain)"/>
    <property type="match status" value="1"/>
</dbReference>
<feature type="domain" description="GATA-type" evidence="7">
    <location>
        <begin position="789"/>
        <end position="822"/>
    </location>
</feature>
<evidence type="ECO:0008006" key="10">
    <source>
        <dbReference type="Google" id="ProtNLM"/>
    </source>
</evidence>
<dbReference type="GeneID" id="37019375"/>
<gene>
    <name evidence="8" type="ORF">FA14DRAFT_153400</name>
</gene>
<dbReference type="InParanoid" id="A0A316VPI2"/>
<feature type="region of interest" description="Disordered" evidence="5">
    <location>
        <begin position="531"/>
        <end position="550"/>
    </location>
</feature>
<dbReference type="RefSeq" id="XP_025358363.1">
    <property type="nucleotide sequence ID" value="XM_025497594.1"/>
</dbReference>
<keyword evidence="1" id="KW-0479">Metal-binding</keyword>
<dbReference type="GO" id="GO:0008270">
    <property type="term" value="F:zinc ion binding"/>
    <property type="evidence" value="ECO:0007669"/>
    <property type="project" value="UniProtKB-KW"/>
</dbReference>
<name>A0A316VPI2_9BASI</name>
<dbReference type="PANTHER" id="PTHR45658">
    <property type="entry name" value="GATA TRANSCRIPTION FACTOR"/>
    <property type="match status" value="1"/>
</dbReference>
<dbReference type="CDD" id="cd00130">
    <property type="entry name" value="PAS"/>
    <property type="match status" value="1"/>
</dbReference>
<accession>A0A316VPI2</accession>
<feature type="compositionally biased region" description="Low complexity" evidence="5">
    <location>
        <begin position="1"/>
        <end position="21"/>
    </location>
</feature>
<evidence type="ECO:0000256" key="4">
    <source>
        <dbReference type="PROSITE-ProRule" id="PRU00094"/>
    </source>
</evidence>
<evidence type="ECO:0000259" key="7">
    <source>
        <dbReference type="PROSITE" id="PS50114"/>
    </source>
</evidence>
<dbReference type="InterPro" id="IPR051140">
    <property type="entry name" value="GATA_TF"/>
</dbReference>
<dbReference type="EMBL" id="KZ819602">
    <property type="protein sequence ID" value="PWN38061.1"/>
    <property type="molecule type" value="Genomic_DNA"/>
</dbReference>
<feature type="region of interest" description="Disordered" evidence="5">
    <location>
        <begin position="483"/>
        <end position="521"/>
    </location>
</feature>
<feature type="compositionally biased region" description="Polar residues" evidence="5">
    <location>
        <begin position="232"/>
        <end position="242"/>
    </location>
</feature>
<dbReference type="SUPFAM" id="SSF57716">
    <property type="entry name" value="Glucocorticoid receptor-like (DNA-binding domain)"/>
    <property type="match status" value="1"/>
</dbReference>
<keyword evidence="9" id="KW-1185">Reference proteome</keyword>
<dbReference type="CDD" id="cd00202">
    <property type="entry name" value="ZnF_GATA"/>
    <property type="match status" value="1"/>
</dbReference>
<dbReference type="GO" id="GO:0006355">
    <property type="term" value="P:regulation of DNA-templated transcription"/>
    <property type="evidence" value="ECO:0007669"/>
    <property type="project" value="InterPro"/>
</dbReference>
<organism evidence="8 9">
    <name type="scientific">Meira miltonrushii</name>
    <dbReference type="NCBI Taxonomy" id="1280837"/>
    <lineage>
        <taxon>Eukaryota</taxon>
        <taxon>Fungi</taxon>
        <taxon>Dikarya</taxon>
        <taxon>Basidiomycota</taxon>
        <taxon>Ustilaginomycotina</taxon>
        <taxon>Exobasidiomycetes</taxon>
        <taxon>Exobasidiales</taxon>
        <taxon>Brachybasidiaceae</taxon>
        <taxon>Meira</taxon>
    </lineage>
</organism>
<reference evidence="8 9" key="1">
    <citation type="journal article" date="2018" name="Mol. Biol. Evol.">
        <title>Broad Genomic Sampling Reveals a Smut Pathogenic Ancestry of the Fungal Clade Ustilaginomycotina.</title>
        <authorList>
            <person name="Kijpornyongpan T."/>
            <person name="Mondo S.J."/>
            <person name="Barry K."/>
            <person name="Sandor L."/>
            <person name="Lee J."/>
            <person name="Lipzen A."/>
            <person name="Pangilinan J."/>
            <person name="LaButti K."/>
            <person name="Hainaut M."/>
            <person name="Henrissat B."/>
            <person name="Grigoriev I.V."/>
            <person name="Spatafora J.W."/>
            <person name="Aime M.C."/>
        </authorList>
    </citation>
    <scope>NUCLEOTIDE SEQUENCE [LARGE SCALE GENOMIC DNA]</scope>
    <source>
        <strain evidence="8 9">MCA 3882</strain>
    </source>
</reference>
<keyword evidence="3" id="KW-0862">Zinc</keyword>
<feature type="compositionally biased region" description="Basic and acidic residues" evidence="5">
    <location>
        <begin position="483"/>
        <end position="495"/>
    </location>
</feature>
<feature type="compositionally biased region" description="Polar residues" evidence="5">
    <location>
        <begin position="957"/>
        <end position="967"/>
    </location>
</feature>
<dbReference type="STRING" id="1280837.A0A316VPI2"/>
<feature type="compositionally biased region" description="Low complexity" evidence="5">
    <location>
        <begin position="503"/>
        <end position="519"/>
    </location>
</feature>
<evidence type="ECO:0000256" key="1">
    <source>
        <dbReference type="ARBA" id="ARBA00022723"/>
    </source>
</evidence>
<evidence type="ECO:0000259" key="6">
    <source>
        <dbReference type="PROSITE" id="PS50112"/>
    </source>
</evidence>
<evidence type="ECO:0000256" key="3">
    <source>
        <dbReference type="ARBA" id="ARBA00022833"/>
    </source>
</evidence>
<evidence type="ECO:0000313" key="9">
    <source>
        <dbReference type="Proteomes" id="UP000245771"/>
    </source>
</evidence>
<dbReference type="Pfam" id="PF00989">
    <property type="entry name" value="PAS"/>
    <property type="match status" value="1"/>
</dbReference>
<dbReference type="PROSITE" id="PS50112">
    <property type="entry name" value="PAS"/>
    <property type="match status" value="1"/>
</dbReference>
<feature type="compositionally biased region" description="Low complexity" evidence="5">
    <location>
        <begin position="319"/>
        <end position="333"/>
    </location>
</feature>
<dbReference type="PANTHER" id="PTHR45658:SF18">
    <property type="entry name" value="PROTEIN GAT2"/>
    <property type="match status" value="1"/>
</dbReference>
<dbReference type="SMART" id="SM00091">
    <property type="entry name" value="PAS"/>
    <property type="match status" value="1"/>
</dbReference>
<feature type="region of interest" description="Disordered" evidence="5">
    <location>
        <begin position="589"/>
        <end position="619"/>
    </location>
</feature>
<evidence type="ECO:0000256" key="2">
    <source>
        <dbReference type="ARBA" id="ARBA00022771"/>
    </source>
</evidence>
<dbReference type="Pfam" id="PF00320">
    <property type="entry name" value="GATA"/>
    <property type="match status" value="1"/>
</dbReference>
<dbReference type="OrthoDB" id="2162994at2759"/>
<dbReference type="PROSITE" id="PS00344">
    <property type="entry name" value="GATA_ZN_FINGER_1"/>
    <property type="match status" value="1"/>
</dbReference>
<feature type="compositionally biased region" description="Polar residues" evidence="5">
    <location>
        <begin position="724"/>
        <end position="762"/>
    </location>
</feature>
<feature type="region of interest" description="Disordered" evidence="5">
    <location>
        <begin position="283"/>
        <end position="375"/>
    </location>
</feature>
<feature type="compositionally biased region" description="Polar residues" evidence="5">
    <location>
        <begin position="859"/>
        <end position="874"/>
    </location>
</feature>
<feature type="compositionally biased region" description="Low complexity" evidence="5">
    <location>
        <begin position="40"/>
        <end position="55"/>
    </location>
</feature>
<dbReference type="InterPro" id="IPR035965">
    <property type="entry name" value="PAS-like_dom_sf"/>
</dbReference>
<dbReference type="PROSITE" id="PS50114">
    <property type="entry name" value="GATA_ZN_FINGER_2"/>
    <property type="match status" value="1"/>
</dbReference>
<sequence length="1004" mass="108069">MSFGWQQQQQPGQHQQMQQQQNFHLHSQKPTFSEPFAPVQQQQQNNQHPQQNNMNTATSAMPPNAMPGLNHSASFNGIPSAFSNGGQDQSNNVDLNSILSNYHPKMISTQLQQHMPFSQHQQDQMHQQMDSASAAAAVAAYGHLGMQQGQNSANMGGGFNANPSNAMQMNQQIQQNGSMQVQMPRAMSGAAWNAMQNQQSFPTPSQLHAQMMNDTRGGSAVRATGGYEGDASGTSSTQTPGASSGDDVNAGGKKRSNTISHEPKEGSLAALANSGYGVGGTSTSEAFANESGPGGLYRGGSSLKAPPQRPSLRHRRSHSGSQAVSSNSVSWASETTTQGGKRLSGPNLSFNTNTSPISSYAPNLHGHAASHPPGLGGQVLRGADIGTGGNNAATDFTKRKGWHNRIVDELLDFVHVLDENGKVVHAASSVGTLTGWKLEELRGRMITDFIHKDDAKAFMDEFQSCLKERKEMTMYYRFRKKPQTAEDKRRVRDQRLASNVGPSNSGSASEGDSSSNQESVNKSMTTFADGMTEARAENDDEDESELRDDREARYVVFEVTGHPYFSDDQEDGFGQVTDGLEPTSPMMNSNANSTQTSPISKKITINESDNSVKKEDEDETNNRIQCFFLTGRVYPTKNIGMLDSFLELKLENERLRLLLGELSVNDGTIPLPADGSSDGRRSLDEGAYPIDYPVDLESNKTASTGHGGFGQTGNGSMEDLSATRRASLTSPRMNASAPTSPQQLQMERSITSNTIGASTNAGEESDEAESPLLDGTDESKRKKKKPKQEEGDYVCTDCGRVDSPEWRKGPLGPKTLCNACGLRWAKKIKRSGGDPNAVSKAGAAAKAQSAGKVLGSNSIPSLPSNLGQNHSFASASGEMQRPPMTSSQSSSAAMFASMHQPPHPGIPHSASSFDTSFSSMQAAMYSASPTQMNFGPHTGPIPGHMDHPGAMPPLMHHNSSFMSQSPAAPQMGNQMSQQQQQQQQQQQIQYGQNQAGLPPNHMMY</sequence>
<protein>
    <recommendedName>
        <fullName evidence="10">GATA-type domain-containing protein</fullName>
    </recommendedName>
</protein>
<feature type="region of interest" description="Disordered" evidence="5">
    <location>
        <begin position="666"/>
        <end position="802"/>
    </location>
</feature>
<feature type="region of interest" description="Disordered" evidence="5">
    <location>
        <begin position="1"/>
        <end position="71"/>
    </location>
</feature>
<dbReference type="Gene3D" id="3.30.50.10">
    <property type="entry name" value="Erythroid Transcription Factor GATA-1, subunit A"/>
    <property type="match status" value="1"/>
</dbReference>
<dbReference type="Gene3D" id="3.30.450.20">
    <property type="entry name" value="PAS domain"/>
    <property type="match status" value="1"/>
</dbReference>
<feature type="domain" description="PAS" evidence="6">
    <location>
        <begin position="405"/>
        <end position="469"/>
    </location>
</feature>